<keyword evidence="3" id="KW-0238">DNA-binding</keyword>
<accession>A0A319CU37</accession>
<dbReference type="CDD" id="cd00067">
    <property type="entry name" value="GAL4"/>
    <property type="match status" value="1"/>
</dbReference>
<dbReference type="PANTHER" id="PTHR47840:SF1">
    <property type="entry name" value="ZN(II)2CYS6 TRANSCRIPTION FACTOR (EUROFUNG)"/>
    <property type="match status" value="1"/>
</dbReference>
<protein>
    <recommendedName>
        <fullName evidence="7">Zn(2)-C6 fungal-type domain-containing protein</fullName>
    </recommendedName>
</protein>
<dbReference type="InterPro" id="IPR007219">
    <property type="entry name" value="XnlR_reg_dom"/>
</dbReference>
<dbReference type="PROSITE" id="PS50048">
    <property type="entry name" value="ZN2_CY6_FUNGAL_2"/>
    <property type="match status" value="1"/>
</dbReference>
<keyword evidence="9" id="KW-1185">Reference proteome</keyword>
<feature type="region of interest" description="Disordered" evidence="6">
    <location>
        <begin position="613"/>
        <end position="658"/>
    </location>
</feature>
<dbReference type="SMART" id="SM00906">
    <property type="entry name" value="Fungal_trans"/>
    <property type="match status" value="1"/>
</dbReference>
<feature type="compositionally biased region" description="Low complexity" evidence="6">
    <location>
        <begin position="87"/>
        <end position="97"/>
    </location>
</feature>
<reference evidence="8 9" key="1">
    <citation type="submission" date="2018-02" db="EMBL/GenBank/DDBJ databases">
        <title>The genomes of Aspergillus section Nigri reveals drivers in fungal speciation.</title>
        <authorList>
            <consortium name="DOE Joint Genome Institute"/>
            <person name="Vesth T.C."/>
            <person name="Nybo J."/>
            <person name="Theobald S."/>
            <person name="Brandl J."/>
            <person name="Frisvad J.C."/>
            <person name="Nielsen K.F."/>
            <person name="Lyhne E.K."/>
            <person name="Kogle M.E."/>
            <person name="Kuo A."/>
            <person name="Riley R."/>
            <person name="Clum A."/>
            <person name="Nolan M."/>
            <person name="Lipzen A."/>
            <person name="Salamov A."/>
            <person name="Henrissat B."/>
            <person name="Wiebenga A."/>
            <person name="De vries R.P."/>
            <person name="Grigoriev I.V."/>
            <person name="Mortensen U.H."/>
            <person name="Andersen M.R."/>
            <person name="Baker S.E."/>
        </authorList>
    </citation>
    <scope>NUCLEOTIDE SEQUENCE [LARGE SCALE GENOMIC DNA]</scope>
    <source>
        <strain evidence="8 9">CBS 707.79</strain>
    </source>
</reference>
<keyword evidence="5" id="KW-0539">Nucleus</keyword>
<dbReference type="OrthoDB" id="5392779at2759"/>
<dbReference type="SUPFAM" id="SSF57701">
    <property type="entry name" value="Zn2/Cys6 DNA-binding domain"/>
    <property type="match status" value="1"/>
</dbReference>
<dbReference type="PANTHER" id="PTHR47840">
    <property type="entry name" value="ZN(II)2CYS6 TRANSCRIPTION FACTOR (EUROFUNG)-RELATED"/>
    <property type="match status" value="1"/>
</dbReference>
<dbReference type="CDD" id="cd12148">
    <property type="entry name" value="fungal_TF_MHR"/>
    <property type="match status" value="1"/>
</dbReference>
<dbReference type="GO" id="GO:0000981">
    <property type="term" value="F:DNA-binding transcription factor activity, RNA polymerase II-specific"/>
    <property type="evidence" value="ECO:0007669"/>
    <property type="project" value="InterPro"/>
</dbReference>
<evidence type="ECO:0000313" key="9">
    <source>
        <dbReference type="Proteomes" id="UP000247810"/>
    </source>
</evidence>
<evidence type="ECO:0000259" key="7">
    <source>
        <dbReference type="PROSITE" id="PS50048"/>
    </source>
</evidence>
<keyword evidence="4" id="KW-0804">Transcription</keyword>
<feature type="domain" description="Zn(2)-C6 fungal-type" evidence="7">
    <location>
        <begin position="23"/>
        <end position="58"/>
    </location>
</feature>
<evidence type="ECO:0000256" key="6">
    <source>
        <dbReference type="SAM" id="MobiDB-lite"/>
    </source>
</evidence>
<dbReference type="PROSITE" id="PS00463">
    <property type="entry name" value="ZN2_CY6_FUNGAL_1"/>
    <property type="match status" value="1"/>
</dbReference>
<keyword evidence="2" id="KW-0805">Transcription regulation</keyword>
<feature type="compositionally biased region" description="Pro residues" evidence="6">
    <location>
        <begin position="98"/>
        <end position="107"/>
    </location>
</feature>
<evidence type="ECO:0000313" key="8">
    <source>
        <dbReference type="EMBL" id="PYH87911.1"/>
    </source>
</evidence>
<dbReference type="GO" id="GO:0003677">
    <property type="term" value="F:DNA binding"/>
    <property type="evidence" value="ECO:0007669"/>
    <property type="project" value="UniProtKB-KW"/>
</dbReference>
<feature type="region of interest" description="Disordered" evidence="6">
    <location>
        <begin position="85"/>
        <end position="112"/>
    </location>
</feature>
<keyword evidence="1" id="KW-0479">Metal-binding</keyword>
<dbReference type="GO" id="GO:0006351">
    <property type="term" value="P:DNA-templated transcription"/>
    <property type="evidence" value="ECO:0007669"/>
    <property type="project" value="InterPro"/>
</dbReference>
<evidence type="ECO:0000256" key="4">
    <source>
        <dbReference type="ARBA" id="ARBA00023163"/>
    </source>
</evidence>
<dbReference type="GO" id="GO:0009893">
    <property type="term" value="P:positive regulation of metabolic process"/>
    <property type="evidence" value="ECO:0007669"/>
    <property type="project" value="UniProtKB-ARBA"/>
</dbReference>
<dbReference type="GO" id="GO:0008270">
    <property type="term" value="F:zinc ion binding"/>
    <property type="evidence" value="ECO:0007669"/>
    <property type="project" value="InterPro"/>
</dbReference>
<dbReference type="Proteomes" id="UP000247810">
    <property type="component" value="Unassembled WGS sequence"/>
</dbReference>
<evidence type="ECO:0000256" key="3">
    <source>
        <dbReference type="ARBA" id="ARBA00023125"/>
    </source>
</evidence>
<dbReference type="Gene3D" id="4.10.240.10">
    <property type="entry name" value="Zn(2)-C6 fungal-type DNA-binding domain"/>
    <property type="match status" value="1"/>
</dbReference>
<dbReference type="STRING" id="1448320.A0A319CU37"/>
<sequence>MSTTAVHPTRIFKRRRLRKGTHSCWECKRRKTRCTFANPTDASSSCIGCRQRGTSCVSQEVEETGPPVTNPIFRVEALIQQLIHQGPTSQSPPQHSSTPPPTSPSPIPSTGRKDAELARLLHAACPSPHDARSLIQATQKTTVCFHQIITRPQQQLEQDGVDAGWPFASPGLAGADTHPVLLARQMLLLASLLQQQLAPSKLPPLSENPERIRHRLAETAIRLVTANDDLAGSTESLECIVLEGMYHASGGRVRRAWKAFRRALATAQLMGLHDPTSPPPPSLDPQPPASALHPHALWWRMVEMDCALSLMLGLPAGTPDPDARRLDAIDTPLGRLELCHAQITARLLKPNPVADEPATGEKEDALPPHVRTLDCELVRAAESVPSHFWLPPDFLQCPGDVRRQFRETLHLGVQLAHWHLVMQLHLPYLLRELVQTPTDVDPASSRHYTSRVRCIHAGRAILTRFVAYSTVSLLTYCCRRLDTFALAAGMTLLLTQLLTTGPDPLLTHHQPEDRALVEQTVAHIARIRGDDDGPLIWNGVQVLRRLLQIVDDETGTAVIRAELLPRSHSHEPDPQTCLRISFPSIGVVQITRTDGGPLPQSSVLDEPNELKLTSEDPSVAARPPQASDSYPPTIPSTVWSPTSPSPSSPPPLPEISRTRMPPYAYSSGTTSIEDWGFQGPELSLLDGAGGVAETDWYDGDGSGGMGMIFADSST</sequence>
<gene>
    <name evidence="8" type="ORF">BO71DRAFT_404272</name>
</gene>
<evidence type="ECO:0000256" key="1">
    <source>
        <dbReference type="ARBA" id="ARBA00022723"/>
    </source>
</evidence>
<evidence type="ECO:0000256" key="5">
    <source>
        <dbReference type="ARBA" id="ARBA00023242"/>
    </source>
</evidence>
<dbReference type="VEuPathDB" id="FungiDB:BO71DRAFT_404272"/>
<dbReference type="InterPro" id="IPR036864">
    <property type="entry name" value="Zn2-C6_fun-type_DNA-bd_sf"/>
</dbReference>
<dbReference type="SMART" id="SM00066">
    <property type="entry name" value="GAL4"/>
    <property type="match status" value="1"/>
</dbReference>
<dbReference type="InterPro" id="IPR001138">
    <property type="entry name" value="Zn2Cys6_DnaBD"/>
</dbReference>
<evidence type="ECO:0000256" key="2">
    <source>
        <dbReference type="ARBA" id="ARBA00023015"/>
    </source>
</evidence>
<feature type="compositionally biased region" description="Pro residues" evidence="6">
    <location>
        <begin position="643"/>
        <end position="653"/>
    </location>
</feature>
<organism evidence="8 9">
    <name type="scientific">Aspergillus ellipticus CBS 707.79</name>
    <dbReference type="NCBI Taxonomy" id="1448320"/>
    <lineage>
        <taxon>Eukaryota</taxon>
        <taxon>Fungi</taxon>
        <taxon>Dikarya</taxon>
        <taxon>Ascomycota</taxon>
        <taxon>Pezizomycotina</taxon>
        <taxon>Eurotiomycetes</taxon>
        <taxon>Eurotiomycetidae</taxon>
        <taxon>Eurotiales</taxon>
        <taxon>Aspergillaceae</taxon>
        <taxon>Aspergillus</taxon>
        <taxon>Aspergillus subgen. Circumdati</taxon>
    </lineage>
</organism>
<dbReference type="AlphaFoldDB" id="A0A319CU37"/>
<dbReference type="Pfam" id="PF00172">
    <property type="entry name" value="Zn_clus"/>
    <property type="match status" value="1"/>
</dbReference>
<name>A0A319CU37_9EURO</name>
<proteinExistence type="predicted"/>
<dbReference type="EMBL" id="KZ826152">
    <property type="protein sequence ID" value="PYH87911.1"/>
    <property type="molecule type" value="Genomic_DNA"/>
</dbReference>